<dbReference type="Gene3D" id="3.40.50.150">
    <property type="entry name" value="Vaccinia Virus protein VP39"/>
    <property type="match status" value="1"/>
</dbReference>
<protein>
    <submittedName>
        <fullName evidence="5">Site-specific DNA-methyltransferase</fullName>
    </submittedName>
</protein>
<proteinExistence type="predicted"/>
<keyword evidence="2 5" id="KW-0808">Transferase</keyword>
<organism evidence="5 6">
    <name type="scientific">Thermophilibacter immobilis</name>
    <dbReference type="NCBI Taxonomy" id="2779519"/>
    <lineage>
        <taxon>Bacteria</taxon>
        <taxon>Bacillati</taxon>
        <taxon>Actinomycetota</taxon>
        <taxon>Coriobacteriia</taxon>
        <taxon>Coriobacteriales</taxon>
        <taxon>Atopobiaceae</taxon>
        <taxon>Thermophilibacter</taxon>
    </lineage>
</organism>
<evidence type="ECO:0000313" key="5">
    <source>
        <dbReference type="EMBL" id="QOY61560.1"/>
    </source>
</evidence>
<dbReference type="GO" id="GO:0032259">
    <property type="term" value="P:methylation"/>
    <property type="evidence" value="ECO:0007669"/>
    <property type="project" value="UniProtKB-KW"/>
</dbReference>
<evidence type="ECO:0000259" key="4">
    <source>
        <dbReference type="Pfam" id="PF01555"/>
    </source>
</evidence>
<dbReference type="InterPro" id="IPR029063">
    <property type="entry name" value="SAM-dependent_MTases_sf"/>
</dbReference>
<dbReference type="GO" id="GO:0008170">
    <property type="term" value="F:N-methyltransferase activity"/>
    <property type="evidence" value="ECO:0007669"/>
    <property type="project" value="InterPro"/>
</dbReference>
<keyword evidence="3" id="KW-0949">S-adenosyl-L-methionine</keyword>
<keyword evidence="6" id="KW-1185">Reference proteome</keyword>
<evidence type="ECO:0000256" key="2">
    <source>
        <dbReference type="ARBA" id="ARBA00022679"/>
    </source>
</evidence>
<dbReference type="InterPro" id="IPR002941">
    <property type="entry name" value="DNA_methylase_N4/N6"/>
</dbReference>
<dbReference type="SUPFAM" id="SSF53335">
    <property type="entry name" value="S-adenosyl-L-methionine-dependent methyltransferases"/>
    <property type="match status" value="1"/>
</dbReference>
<evidence type="ECO:0000256" key="3">
    <source>
        <dbReference type="ARBA" id="ARBA00022691"/>
    </source>
</evidence>
<dbReference type="AlphaFoldDB" id="A0A7S7RVD6"/>
<reference evidence="5 6" key="1">
    <citation type="submission" date="2020-10" db="EMBL/GenBank/DDBJ databases">
        <title>Olsenella immobilis sp.nov., isolated from the mud in a fermentation cellar used for the production of Chinese strong-flavoured liquor.</title>
        <authorList>
            <person name="Lu L."/>
        </authorList>
    </citation>
    <scope>NUCLEOTIDE SEQUENCE [LARGE SCALE GENOMIC DNA]</scope>
    <source>
        <strain evidence="5 6">LZLJ-2</strain>
    </source>
</reference>
<dbReference type="KEGG" id="tio:INP52_03850"/>
<dbReference type="GO" id="GO:0003677">
    <property type="term" value="F:DNA binding"/>
    <property type="evidence" value="ECO:0007669"/>
    <property type="project" value="InterPro"/>
</dbReference>
<accession>A0A7S7RVD6</accession>
<feature type="domain" description="DNA methylase N-4/N-6" evidence="4">
    <location>
        <begin position="263"/>
        <end position="339"/>
    </location>
</feature>
<dbReference type="PRINTS" id="PR00506">
    <property type="entry name" value="D21N6MTFRASE"/>
</dbReference>
<dbReference type="Pfam" id="PF01555">
    <property type="entry name" value="N6_N4_Mtase"/>
    <property type="match status" value="2"/>
</dbReference>
<dbReference type="Proteomes" id="UP000593735">
    <property type="component" value="Chromosome"/>
</dbReference>
<feature type="domain" description="DNA methylase N-4/N-6" evidence="4">
    <location>
        <begin position="2"/>
        <end position="134"/>
    </location>
</feature>
<name>A0A7S7RVD6_9ACTN</name>
<evidence type="ECO:0000313" key="6">
    <source>
        <dbReference type="Proteomes" id="UP000593735"/>
    </source>
</evidence>
<dbReference type="InterPro" id="IPR002295">
    <property type="entry name" value="N4/N6-MTase_EcoPI_Mod-like"/>
</dbReference>
<evidence type="ECO:0000256" key="1">
    <source>
        <dbReference type="ARBA" id="ARBA00022603"/>
    </source>
</evidence>
<gene>
    <name evidence="5" type="ORF">INP52_03850</name>
</gene>
<dbReference type="EMBL" id="CP063767">
    <property type="protein sequence ID" value="QOY61560.1"/>
    <property type="molecule type" value="Genomic_DNA"/>
</dbReference>
<keyword evidence="1 5" id="KW-0489">Methyltransferase</keyword>
<sequence>MDPPYNTGNRDFIYDDAYVDKNDTFPHSKWLSFMEPRLEVAHALLKRSGVIFVSNDDRENAELKLLMDEVFGSSCFAGNISWQKTYSPRNDKKGGFPTEIEHILVYGKEPDWLPGRLERSEEMNGRYGSPDGDDISWKAGDSTAPGASSHHGMVYAIQQPVTGKLLYPSNGRHWTLGQDEMYSNMCGWGDYELRTLDDAERRAKVCNCAPDEIGDAKGIMLRDVSDESKRFAAERYDAGNWPDLYFTNKGKGGMGHKIHLDSVGGKLPTNLWLWKDVGHTDEAKKELKALFGGQAPFDTPKPTRLIRRVLEIGAGRDALVLDFFAGSGTTGQAVTELNAADGGTRRCILCTDDENGICSEITYPRWRTVITGKRGDGSGYSEGLPGSLRYYRVGFVPLDEDDYYGLAEGLLRHTRELVELENGVDFDADPALAIVLSDEEADAFFSGGIASCEVLYLGHDVLLTAEQQAALDARDVEVRTVPAYFYRELGE</sequence>